<accession>A0A0A8YCM4</accession>
<reference evidence="1" key="2">
    <citation type="journal article" date="2015" name="Data Brief">
        <title>Shoot transcriptome of the giant reed, Arundo donax.</title>
        <authorList>
            <person name="Barrero R.A."/>
            <person name="Guerrero F.D."/>
            <person name="Moolhuijzen P."/>
            <person name="Goolsby J.A."/>
            <person name="Tidwell J."/>
            <person name="Bellgard S.E."/>
            <person name="Bellgard M.I."/>
        </authorList>
    </citation>
    <scope>NUCLEOTIDE SEQUENCE</scope>
    <source>
        <tissue evidence="1">Shoot tissue taken approximately 20 cm above the soil surface</tissue>
    </source>
</reference>
<evidence type="ECO:0000313" key="1">
    <source>
        <dbReference type="EMBL" id="JAD23238.1"/>
    </source>
</evidence>
<protein>
    <submittedName>
        <fullName evidence="1">Uncharacterized protein</fullName>
    </submittedName>
</protein>
<organism evidence="1">
    <name type="scientific">Arundo donax</name>
    <name type="common">Giant reed</name>
    <name type="synonym">Donax arundinaceus</name>
    <dbReference type="NCBI Taxonomy" id="35708"/>
    <lineage>
        <taxon>Eukaryota</taxon>
        <taxon>Viridiplantae</taxon>
        <taxon>Streptophyta</taxon>
        <taxon>Embryophyta</taxon>
        <taxon>Tracheophyta</taxon>
        <taxon>Spermatophyta</taxon>
        <taxon>Magnoliopsida</taxon>
        <taxon>Liliopsida</taxon>
        <taxon>Poales</taxon>
        <taxon>Poaceae</taxon>
        <taxon>PACMAD clade</taxon>
        <taxon>Arundinoideae</taxon>
        <taxon>Arundineae</taxon>
        <taxon>Arundo</taxon>
    </lineage>
</organism>
<reference evidence="1" key="1">
    <citation type="submission" date="2014-09" db="EMBL/GenBank/DDBJ databases">
        <authorList>
            <person name="Magalhaes I.L.F."/>
            <person name="Oliveira U."/>
            <person name="Santos F.R."/>
            <person name="Vidigal T.H.D.A."/>
            <person name="Brescovit A.D."/>
            <person name="Santos A.J."/>
        </authorList>
    </citation>
    <scope>NUCLEOTIDE SEQUENCE</scope>
    <source>
        <tissue evidence="1">Shoot tissue taken approximately 20 cm above the soil surface</tissue>
    </source>
</reference>
<dbReference type="AlphaFoldDB" id="A0A0A8YCM4"/>
<dbReference type="EMBL" id="GBRH01274657">
    <property type="protein sequence ID" value="JAD23238.1"/>
    <property type="molecule type" value="Transcribed_RNA"/>
</dbReference>
<proteinExistence type="predicted"/>
<sequence>MTASSSLVRLIVDAICTTSSHSLISFSPTHLQKLHFRFIPSHTSATVVDCSFTIT</sequence>
<name>A0A0A8YCM4_ARUDO</name>